<evidence type="ECO:0000259" key="1">
    <source>
        <dbReference type="PROSITE" id="PS50943"/>
    </source>
</evidence>
<protein>
    <submittedName>
        <fullName evidence="2">Helix-turn-helix</fullName>
    </submittedName>
</protein>
<dbReference type="Pfam" id="PF01381">
    <property type="entry name" value="HTH_3"/>
    <property type="match status" value="1"/>
</dbReference>
<dbReference type="SUPFAM" id="SSF47413">
    <property type="entry name" value="lambda repressor-like DNA-binding domains"/>
    <property type="match status" value="1"/>
</dbReference>
<dbReference type="SMART" id="SM00530">
    <property type="entry name" value="HTH_XRE"/>
    <property type="match status" value="1"/>
</dbReference>
<gene>
    <name evidence="2" type="ORF">SAMN05421837_102813</name>
</gene>
<dbReference type="Proteomes" id="UP000198878">
    <property type="component" value="Unassembled WGS sequence"/>
</dbReference>
<dbReference type="RefSeq" id="WP_208608197.1">
    <property type="nucleotide sequence ID" value="NZ_FNUJ01000002.1"/>
</dbReference>
<feature type="domain" description="HTH cro/C1-type" evidence="1">
    <location>
        <begin position="60"/>
        <end position="94"/>
    </location>
</feature>
<dbReference type="GO" id="GO:0003677">
    <property type="term" value="F:DNA binding"/>
    <property type="evidence" value="ECO:0007669"/>
    <property type="project" value="InterPro"/>
</dbReference>
<dbReference type="STRING" id="218821.SAMN05421837_102813"/>
<dbReference type="InterPro" id="IPR001387">
    <property type="entry name" value="Cro/C1-type_HTH"/>
</dbReference>
<dbReference type="CDD" id="cd00093">
    <property type="entry name" value="HTH_XRE"/>
    <property type="match status" value="1"/>
</dbReference>
<dbReference type="PROSITE" id="PS50943">
    <property type="entry name" value="HTH_CROC1"/>
    <property type="match status" value="1"/>
</dbReference>
<sequence length="155" mass="17298">MPEPDRDASSERVDEKERTVEIESFAARLERLISVKKHDDGRPYTKPEIAEEMGRQGLKVSKSHLYGLLNGTSKPSLEVAQDLAEYFGVELEYFGNGERGREIQAQYELLAKFSAQGVLDVAFRASALPPDKLSSVLDYIEFQTSRQTGDNPTSG</sequence>
<reference evidence="3" key="1">
    <citation type="submission" date="2016-10" db="EMBL/GenBank/DDBJ databases">
        <authorList>
            <person name="Varghese N."/>
            <person name="Submissions S."/>
        </authorList>
    </citation>
    <scope>NUCLEOTIDE SEQUENCE [LARGE SCALE GENOMIC DNA]</scope>
    <source>
        <strain evidence="3">DSM 44654</strain>
    </source>
</reference>
<evidence type="ECO:0000313" key="3">
    <source>
        <dbReference type="Proteomes" id="UP000198878"/>
    </source>
</evidence>
<proteinExistence type="predicted"/>
<dbReference type="AlphaFoldDB" id="A0A1H5QFQ3"/>
<evidence type="ECO:0000313" key="2">
    <source>
        <dbReference type="EMBL" id="SEF24674.1"/>
    </source>
</evidence>
<accession>A0A1H5QFQ3</accession>
<name>A0A1H5QFQ3_9PSEU</name>
<organism evidence="2 3">
    <name type="scientific">Amycolatopsis pretoriensis</name>
    <dbReference type="NCBI Taxonomy" id="218821"/>
    <lineage>
        <taxon>Bacteria</taxon>
        <taxon>Bacillati</taxon>
        <taxon>Actinomycetota</taxon>
        <taxon>Actinomycetes</taxon>
        <taxon>Pseudonocardiales</taxon>
        <taxon>Pseudonocardiaceae</taxon>
        <taxon>Amycolatopsis</taxon>
    </lineage>
</organism>
<dbReference type="EMBL" id="FNUJ01000002">
    <property type="protein sequence ID" value="SEF24674.1"/>
    <property type="molecule type" value="Genomic_DNA"/>
</dbReference>
<keyword evidence="3" id="KW-1185">Reference proteome</keyword>
<dbReference type="InterPro" id="IPR010982">
    <property type="entry name" value="Lambda_DNA-bd_dom_sf"/>
</dbReference>
<dbReference type="Gene3D" id="1.10.260.40">
    <property type="entry name" value="lambda repressor-like DNA-binding domains"/>
    <property type="match status" value="1"/>
</dbReference>